<reference evidence="1 2" key="1">
    <citation type="journal article" date="2010" name="Nature">
        <title>Genome sequencing and analysis of the model grass Brachypodium distachyon.</title>
        <authorList>
            <consortium name="International Brachypodium Initiative"/>
        </authorList>
    </citation>
    <scope>NUCLEOTIDE SEQUENCE [LARGE SCALE GENOMIC DNA]</scope>
    <source>
        <strain evidence="1 2">Bd21</strain>
    </source>
</reference>
<proteinExistence type="predicted"/>
<dbReference type="PANTHER" id="PTHR33377:SF46">
    <property type="entry name" value="OS10G0134033 PROTEIN"/>
    <property type="match status" value="1"/>
</dbReference>
<dbReference type="Gramene" id="KQK17433">
    <property type="protein sequence ID" value="KQK17433"/>
    <property type="gene ID" value="BRADI_1g34447v3"/>
</dbReference>
<dbReference type="EnsemblPlants" id="KQK17433">
    <property type="protein sequence ID" value="KQK17433"/>
    <property type="gene ID" value="BRADI_1g34447v3"/>
</dbReference>
<dbReference type="EMBL" id="CM000880">
    <property type="protein sequence ID" value="KQK17433.2"/>
    <property type="molecule type" value="Genomic_DNA"/>
</dbReference>
<dbReference type="AlphaFoldDB" id="I1GWS1"/>
<dbReference type="eggNOG" id="KOG4658">
    <property type="taxonomic scope" value="Eukaryota"/>
</dbReference>
<accession>I1GWS1</accession>
<sequence>MWRTSCLVSMSRSSRSLASYCNTTHLVLRQCCQSLVAVELGRKPLLHMCNYDRVRSHFSKILHLNGDDIFRITDHERLSWRVLVVVEFVSDINDDEWTKFYSSVRRMNGGSKVIIFGRNEELKRFGTTRPVSLNCLPFAEYRYLLRTLAFGSANPIDHPQLLSIVEEFAMVLDGSLIPGNLIAHAMRKNQNARFWLLKLNGLKTTIEMSKSRFGVHPNVLFDRGHPVQLKGHYLLSAPSCLVPSDSAPSNIPRKDLPNMKFGEEPGHIIPPKEDFKLISWESRLPPYTSFVHQVQFAPSCVGEKKPGAPLSGKKRRGLFGCSCDDSVITNVPN</sequence>
<dbReference type="FunCoup" id="I1GWS1">
    <property type="interactions" value="219"/>
</dbReference>
<dbReference type="PANTHER" id="PTHR33377">
    <property type="entry name" value="OS10G0134700 PROTEIN-RELATED"/>
    <property type="match status" value="1"/>
</dbReference>
<evidence type="ECO:0000313" key="2">
    <source>
        <dbReference type="EnsemblPlants" id="KQK17433"/>
    </source>
</evidence>
<reference evidence="2" key="3">
    <citation type="submission" date="2018-08" db="UniProtKB">
        <authorList>
            <consortium name="EnsemblPlants"/>
        </authorList>
    </citation>
    <scope>IDENTIFICATION</scope>
    <source>
        <strain evidence="2">cv. Bd21</strain>
    </source>
</reference>
<dbReference type="HOGENOM" id="CLU_001090_0_1_1"/>
<dbReference type="Proteomes" id="UP000008810">
    <property type="component" value="Chromosome 1"/>
</dbReference>
<accession>A0A0Q3L2J3</accession>
<name>I1GWS1_BRADI</name>
<evidence type="ECO:0000313" key="3">
    <source>
        <dbReference type="Proteomes" id="UP000008810"/>
    </source>
</evidence>
<protein>
    <recommendedName>
        <fullName evidence="4">NB-ARC domain-containing protein</fullName>
    </recommendedName>
</protein>
<reference evidence="1" key="2">
    <citation type="submission" date="2017-06" db="EMBL/GenBank/DDBJ databases">
        <title>WGS assembly of Brachypodium distachyon.</title>
        <authorList>
            <consortium name="The International Brachypodium Initiative"/>
            <person name="Lucas S."/>
            <person name="Harmon-Smith M."/>
            <person name="Lail K."/>
            <person name="Tice H."/>
            <person name="Grimwood J."/>
            <person name="Bruce D."/>
            <person name="Barry K."/>
            <person name="Shu S."/>
            <person name="Lindquist E."/>
            <person name="Wang M."/>
            <person name="Pitluck S."/>
            <person name="Vogel J.P."/>
            <person name="Garvin D.F."/>
            <person name="Mockler T.C."/>
            <person name="Schmutz J."/>
            <person name="Rokhsar D."/>
            <person name="Bevan M.W."/>
        </authorList>
    </citation>
    <scope>NUCLEOTIDE SEQUENCE</scope>
    <source>
        <strain evidence="1">Bd21</strain>
    </source>
</reference>
<dbReference type="OrthoDB" id="690094at2759"/>
<evidence type="ECO:0008006" key="4">
    <source>
        <dbReference type="Google" id="ProtNLM"/>
    </source>
</evidence>
<dbReference type="ExpressionAtlas" id="I1GWS1">
    <property type="expression patterns" value="baseline"/>
</dbReference>
<evidence type="ECO:0000313" key="1">
    <source>
        <dbReference type="EMBL" id="KQK17433.2"/>
    </source>
</evidence>
<keyword evidence="3" id="KW-1185">Reference proteome</keyword>
<dbReference type="InParanoid" id="I1GWS1"/>
<organism evidence="1">
    <name type="scientific">Brachypodium distachyon</name>
    <name type="common">Purple false brome</name>
    <name type="synonym">Trachynia distachya</name>
    <dbReference type="NCBI Taxonomy" id="15368"/>
    <lineage>
        <taxon>Eukaryota</taxon>
        <taxon>Viridiplantae</taxon>
        <taxon>Streptophyta</taxon>
        <taxon>Embryophyta</taxon>
        <taxon>Tracheophyta</taxon>
        <taxon>Spermatophyta</taxon>
        <taxon>Magnoliopsida</taxon>
        <taxon>Liliopsida</taxon>
        <taxon>Poales</taxon>
        <taxon>Poaceae</taxon>
        <taxon>BOP clade</taxon>
        <taxon>Pooideae</taxon>
        <taxon>Stipodae</taxon>
        <taxon>Brachypodieae</taxon>
        <taxon>Brachypodium</taxon>
    </lineage>
</organism>
<gene>
    <name evidence="1" type="ORF">BRADI_1g34447v3</name>
</gene>